<dbReference type="InterPro" id="IPR036188">
    <property type="entry name" value="FAD/NAD-bd_sf"/>
</dbReference>
<dbReference type="GO" id="GO:0016491">
    <property type="term" value="F:oxidoreductase activity"/>
    <property type="evidence" value="ECO:0007669"/>
    <property type="project" value="UniProtKB-KW"/>
</dbReference>
<comment type="caution">
    <text evidence="4">The sequence shown here is derived from an EMBL/GenBank/DDBJ whole genome shotgun (WGS) entry which is preliminary data.</text>
</comment>
<evidence type="ECO:0000256" key="2">
    <source>
        <dbReference type="ARBA" id="ARBA00023002"/>
    </source>
</evidence>
<dbReference type="InterPro" id="IPR050097">
    <property type="entry name" value="Ferredoxin-NADP_redctase_2"/>
</dbReference>
<dbReference type="Gene3D" id="3.50.50.60">
    <property type="entry name" value="FAD/NAD(P)-binding domain"/>
    <property type="match status" value="2"/>
</dbReference>
<protein>
    <submittedName>
        <fullName evidence="4">NAD(P)/FAD-dependent oxidoreductase</fullName>
    </submittedName>
</protein>
<sequence>MSDKNLDVIVIGGGPAGMNAALVLGRAMVNAVVINEENPRNRITQGSYGFVTRDGIHPLEFLKIAKHQLEKYNTVQYVRGLVAGVKREDEGYLVNTQNNDVFKAPRVVFATGYKDDLRQANLKGVEKVYGISVFPCPFCDGWERKNQPLALFGEERYVVDFAKTVSNWTKDLIVFTNGKKMVSEAEKKMLLRHHVEVEEEKVSELLSENGQLTGVELLSGKVVHRTGGFLMNTGGQQSTLFPVQLGVEEEEYGTYETNQWGKTSVEGIYIVGDAKNSFTGSINSAAEGFTVAEMIVHEIIDERWDSQPSFFF</sequence>
<evidence type="ECO:0000256" key="1">
    <source>
        <dbReference type="ARBA" id="ARBA00022630"/>
    </source>
</evidence>
<proteinExistence type="predicted"/>
<dbReference type="InterPro" id="IPR023753">
    <property type="entry name" value="FAD/NAD-binding_dom"/>
</dbReference>
<evidence type="ECO:0000259" key="3">
    <source>
        <dbReference type="Pfam" id="PF07992"/>
    </source>
</evidence>
<keyword evidence="1" id="KW-0285">Flavoprotein</keyword>
<evidence type="ECO:0000313" key="4">
    <source>
        <dbReference type="EMBL" id="MEN7547102.1"/>
    </source>
</evidence>
<evidence type="ECO:0000313" key="5">
    <source>
        <dbReference type="Proteomes" id="UP001403385"/>
    </source>
</evidence>
<dbReference type="Proteomes" id="UP001403385">
    <property type="component" value="Unassembled WGS sequence"/>
</dbReference>
<keyword evidence="5" id="KW-1185">Reference proteome</keyword>
<dbReference type="EMBL" id="JBDKWZ010000002">
    <property type="protein sequence ID" value="MEN7547102.1"/>
    <property type="molecule type" value="Genomic_DNA"/>
</dbReference>
<dbReference type="PRINTS" id="PR00368">
    <property type="entry name" value="FADPNR"/>
</dbReference>
<dbReference type="SUPFAM" id="SSF51905">
    <property type="entry name" value="FAD/NAD(P)-binding domain"/>
    <property type="match status" value="1"/>
</dbReference>
<dbReference type="RefSeq" id="WP_346819889.1">
    <property type="nucleotide sequence ID" value="NZ_JBDKWZ010000002.1"/>
</dbReference>
<accession>A0AAW9S0C8</accession>
<dbReference type="AlphaFoldDB" id="A0AAW9S0C8"/>
<reference evidence="4 5" key="1">
    <citation type="submission" date="2024-04" db="EMBL/GenBank/DDBJ databases">
        <title>Novel genus in family Flammeovirgaceae.</title>
        <authorList>
            <person name="Nguyen T.H."/>
            <person name="Vuong T.Q."/>
            <person name="Le H."/>
            <person name="Kim S.-G."/>
        </authorList>
    </citation>
    <scope>NUCLEOTIDE SEQUENCE [LARGE SCALE GENOMIC DNA]</scope>
    <source>
        <strain evidence="4 5">JCM 23209</strain>
    </source>
</reference>
<name>A0AAW9S0C8_9BACT</name>
<dbReference type="Pfam" id="PF07992">
    <property type="entry name" value="Pyr_redox_2"/>
    <property type="match status" value="1"/>
</dbReference>
<dbReference type="PRINTS" id="PR00469">
    <property type="entry name" value="PNDRDTASEII"/>
</dbReference>
<dbReference type="PANTHER" id="PTHR48105">
    <property type="entry name" value="THIOREDOXIN REDUCTASE 1-RELATED-RELATED"/>
    <property type="match status" value="1"/>
</dbReference>
<keyword evidence="2" id="KW-0560">Oxidoreductase</keyword>
<organism evidence="4 5">
    <name type="scientific">Rapidithrix thailandica</name>
    <dbReference type="NCBI Taxonomy" id="413964"/>
    <lineage>
        <taxon>Bacteria</taxon>
        <taxon>Pseudomonadati</taxon>
        <taxon>Bacteroidota</taxon>
        <taxon>Cytophagia</taxon>
        <taxon>Cytophagales</taxon>
        <taxon>Flammeovirgaceae</taxon>
        <taxon>Rapidithrix</taxon>
    </lineage>
</organism>
<feature type="domain" description="FAD/NAD(P)-binding" evidence="3">
    <location>
        <begin position="7"/>
        <end position="277"/>
    </location>
</feature>
<gene>
    <name evidence="4" type="ORF">AAG747_04240</name>
</gene>